<proteinExistence type="predicted"/>
<evidence type="ECO:0000313" key="2">
    <source>
        <dbReference type="EMBL" id="ANE46561.1"/>
    </source>
</evidence>
<feature type="transmembrane region" description="Helical" evidence="1">
    <location>
        <begin position="122"/>
        <end position="140"/>
    </location>
</feature>
<feature type="transmembrane region" description="Helical" evidence="1">
    <location>
        <begin position="152"/>
        <end position="172"/>
    </location>
</feature>
<evidence type="ECO:0000313" key="3">
    <source>
        <dbReference type="Proteomes" id="UP000076927"/>
    </source>
</evidence>
<keyword evidence="3" id="KW-1185">Reference proteome</keyword>
<dbReference type="KEGG" id="pswu:SY83_10050"/>
<feature type="transmembrane region" description="Helical" evidence="1">
    <location>
        <begin position="34"/>
        <end position="53"/>
    </location>
</feature>
<dbReference type="PATRIC" id="fig|1178515.4.peg.2013"/>
<keyword evidence="1" id="KW-0812">Transmembrane</keyword>
<keyword evidence="1" id="KW-1133">Transmembrane helix</keyword>
<dbReference type="OrthoDB" id="2082317at2"/>
<feature type="transmembrane region" description="Helical" evidence="1">
    <location>
        <begin position="6"/>
        <end position="27"/>
    </location>
</feature>
<feature type="transmembrane region" description="Helical" evidence="1">
    <location>
        <begin position="59"/>
        <end position="79"/>
    </location>
</feature>
<organism evidence="2 3">
    <name type="scientific">Paenibacillus swuensis</name>
    <dbReference type="NCBI Taxonomy" id="1178515"/>
    <lineage>
        <taxon>Bacteria</taxon>
        <taxon>Bacillati</taxon>
        <taxon>Bacillota</taxon>
        <taxon>Bacilli</taxon>
        <taxon>Bacillales</taxon>
        <taxon>Paenibacillaceae</taxon>
        <taxon>Paenibacillus</taxon>
    </lineage>
</organism>
<reference evidence="2 3" key="1">
    <citation type="submission" date="2015-01" db="EMBL/GenBank/DDBJ databases">
        <title>Paenibacillus swuensis/DY6/whole genome sequencing.</title>
        <authorList>
            <person name="Kim M.K."/>
            <person name="Srinivasan S."/>
            <person name="Lee J.-J."/>
        </authorList>
    </citation>
    <scope>NUCLEOTIDE SEQUENCE [LARGE SCALE GENOMIC DNA]</scope>
    <source>
        <strain evidence="2 3">DY6</strain>
    </source>
</reference>
<sequence length="182" mass="20361">MIAAVIIACEIGFWVFVLAGLFCRYILQYRKLGTALLYCTPLVDLVLLIATVIHLKNGATADIMHGVAAIYIGVSVAYGHRMITWADQRFAHRFVGGPPPVKPPKHGKEHASHARSSWYRHLAAWTIGSALLLLMIWFVGDAERTEALGVTSQRWAFILAIDFFISFSYTLFPRKEKKQAVS</sequence>
<accession>A0A172THP4</accession>
<evidence type="ECO:0000256" key="1">
    <source>
        <dbReference type="SAM" id="Phobius"/>
    </source>
</evidence>
<dbReference type="RefSeq" id="WP_068606118.1">
    <property type="nucleotide sequence ID" value="NZ_CP011388.1"/>
</dbReference>
<name>A0A172THP4_9BACL</name>
<dbReference type="EMBL" id="CP011388">
    <property type="protein sequence ID" value="ANE46561.1"/>
    <property type="molecule type" value="Genomic_DNA"/>
</dbReference>
<gene>
    <name evidence="2" type="ORF">SY83_10050</name>
</gene>
<keyword evidence="1" id="KW-0472">Membrane</keyword>
<dbReference type="Proteomes" id="UP000076927">
    <property type="component" value="Chromosome"/>
</dbReference>
<protein>
    <submittedName>
        <fullName evidence="2">Membrane protein</fullName>
    </submittedName>
</protein>
<dbReference type="STRING" id="1178515.SY83_10050"/>
<dbReference type="AlphaFoldDB" id="A0A172THP4"/>